<dbReference type="GO" id="GO:0004527">
    <property type="term" value="F:exonuclease activity"/>
    <property type="evidence" value="ECO:0007669"/>
    <property type="project" value="UniProtKB-KW"/>
</dbReference>
<evidence type="ECO:0000256" key="2">
    <source>
        <dbReference type="ARBA" id="ARBA00022723"/>
    </source>
</evidence>
<dbReference type="eggNOG" id="COG1468">
    <property type="taxonomic scope" value="Bacteria"/>
</dbReference>
<dbReference type="GO" id="GO:0051536">
    <property type="term" value="F:iron-sulfur cluster binding"/>
    <property type="evidence" value="ECO:0007669"/>
    <property type="project" value="UniProtKB-KW"/>
</dbReference>
<keyword evidence="2 9" id="KW-0479">Metal-binding</keyword>
<feature type="domain" description="DUF83" evidence="10">
    <location>
        <begin position="20"/>
        <end position="178"/>
    </location>
</feature>
<reference evidence="11 12" key="2">
    <citation type="journal article" date="2008" name="Science">
        <title>Environmental genomics reveals a single-species ecosystem deep within Earth.</title>
        <authorList>
            <person name="Chivian D."/>
            <person name="Brodie E.L."/>
            <person name="Alm E.J."/>
            <person name="Culley D.E."/>
            <person name="Dehal P.S."/>
            <person name="Desantis T.Z."/>
            <person name="Gihring T.M."/>
            <person name="Lapidus A."/>
            <person name="Lin L.H."/>
            <person name="Lowry S.R."/>
            <person name="Moser D.P."/>
            <person name="Richardson P.M."/>
            <person name="Southam G."/>
            <person name="Wanger G."/>
            <person name="Pratt L.M."/>
            <person name="Andersen G.L."/>
            <person name="Hazen T.C."/>
            <person name="Brockman F.J."/>
            <person name="Arkin A.P."/>
            <person name="Onstott T.C."/>
        </authorList>
    </citation>
    <scope>NUCLEOTIDE SEQUENCE [LARGE SCALE GENOMIC DNA]</scope>
    <source>
        <strain evidence="11 12">MP104C</strain>
    </source>
</reference>
<dbReference type="Proteomes" id="UP000008544">
    <property type="component" value="Chromosome"/>
</dbReference>
<keyword evidence="6 9" id="KW-0411">Iron-sulfur</keyword>
<evidence type="ECO:0000256" key="1">
    <source>
        <dbReference type="ARBA" id="ARBA00022722"/>
    </source>
</evidence>
<evidence type="ECO:0000313" key="11">
    <source>
        <dbReference type="EMBL" id="ACA60308.1"/>
    </source>
</evidence>
<gene>
    <name evidence="11" type="ordered locus">Daud_1812</name>
</gene>
<keyword evidence="7 9" id="KW-0051">Antiviral defense</keyword>
<evidence type="ECO:0000256" key="9">
    <source>
        <dbReference type="RuleBase" id="RU365022"/>
    </source>
</evidence>
<sequence>MGIDAKFQEAAPFHLQPVVGSMVNAYIICPRKAWLMSRQICPDEDNTYLHLGRLIQNQSYGRERKEVRLEHLCLDLIRREEETLVVAEVKKSSRAREAARMQLAFYLYELEQMGVEAEGELLFPEERRRERMVLDPELARQVENLKARVRALILAPSAPLPTRIRFCARCAYAEFCWA</sequence>
<evidence type="ECO:0000256" key="6">
    <source>
        <dbReference type="ARBA" id="ARBA00023014"/>
    </source>
</evidence>
<dbReference type="PANTHER" id="PTHR37168">
    <property type="entry name" value="CRISPR-ASSOCIATED EXONUCLEASE CAS4"/>
    <property type="match status" value="1"/>
</dbReference>
<dbReference type="GO" id="GO:0046872">
    <property type="term" value="F:metal ion binding"/>
    <property type="evidence" value="ECO:0007669"/>
    <property type="project" value="UniProtKB-KW"/>
</dbReference>
<dbReference type="EMBL" id="CP000860">
    <property type="protein sequence ID" value="ACA60308.1"/>
    <property type="molecule type" value="Genomic_DNA"/>
</dbReference>
<dbReference type="OrthoDB" id="9794720at2"/>
<evidence type="ECO:0000256" key="8">
    <source>
        <dbReference type="ARBA" id="ARBA00023211"/>
    </source>
</evidence>
<protein>
    <recommendedName>
        <fullName evidence="9">CRISPR-associated exonuclease Cas4</fullName>
        <ecNumber evidence="9">3.1.12.1</ecNumber>
    </recommendedName>
</protein>
<dbReference type="Gene3D" id="3.90.320.10">
    <property type="match status" value="1"/>
</dbReference>
<keyword evidence="1 9" id="KW-0540">Nuclease</keyword>
<dbReference type="InterPro" id="IPR013343">
    <property type="entry name" value="CRISPR-assoc_prot_Cas4"/>
</dbReference>
<dbReference type="InterPro" id="IPR011604">
    <property type="entry name" value="PDDEXK-like_dom_sf"/>
</dbReference>
<dbReference type="KEGG" id="dau:Daud_1812"/>
<accession>B1I5N8</accession>
<evidence type="ECO:0000259" key="10">
    <source>
        <dbReference type="Pfam" id="PF01930"/>
    </source>
</evidence>
<evidence type="ECO:0000256" key="4">
    <source>
        <dbReference type="ARBA" id="ARBA00022839"/>
    </source>
</evidence>
<keyword evidence="12" id="KW-1185">Reference proteome</keyword>
<dbReference type="PANTHER" id="PTHR37168:SF2">
    <property type="entry name" value="CRISPR-ASSOCIATED EXONUCLEASE CAS4"/>
    <property type="match status" value="1"/>
</dbReference>
<comment type="similarity">
    <text evidence="9">Belongs to the CRISPR-associated exonuclease Cas4 family.</text>
</comment>
<evidence type="ECO:0000313" key="12">
    <source>
        <dbReference type="Proteomes" id="UP000008544"/>
    </source>
</evidence>
<dbReference type="HOGENOM" id="CLU_133784_0_0_9"/>
<dbReference type="STRING" id="477974.Daud_1812"/>
<dbReference type="Pfam" id="PF01930">
    <property type="entry name" value="Cas_Cas4"/>
    <property type="match status" value="1"/>
</dbReference>
<dbReference type="InterPro" id="IPR022765">
    <property type="entry name" value="Dna2/Cas4_DUF83"/>
</dbReference>
<reference evidence="12" key="1">
    <citation type="submission" date="2007-10" db="EMBL/GenBank/DDBJ databases">
        <title>Complete sequence of chromosome of Desulforudis audaxviator MP104C.</title>
        <authorList>
            <person name="Copeland A."/>
            <person name="Lucas S."/>
            <person name="Lapidus A."/>
            <person name="Barry K."/>
            <person name="Glavina del Rio T."/>
            <person name="Dalin E."/>
            <person name="Tice H."/>
            <person name="Bruce D."/>
            <person name="Pitluck S."/>
            <person name="Lowry S.R."/>
            <person name="Larimer F."/>
            <person name="Land M.L."/>
            <person name="Hauser L."/>
            <person name="Kyrpides N."/>
            <person name="Ivanova N.N."/>
            <person name="Richardson P."/>
        </authorList>
    </citation>
    <scope>NUCLEOTIDE SEQUENCE [LARGE SCALE GENOMIC DNA]</scope>
    <source>
        <strain evidence="12">MP104C</strain>
    </source>
</reference>
<proteinExistence type="inferred from homology"/>
<keyword evidence="8 9" id="KW-0464">Manganese</keyword>
<evidence type="ECO:0000256" key="7">
    <source>
        <dbReference type="ARBA" id="ARBA00023118"/>
    </source>
</evidence>
<comment type="cofactor">
    <cofactor evidence="9">
        <name>iron-sulfur cluster</name>
        <dbReference type="ChEBI" id="CHEBI:30408"/>
    </cofactor>
</comment>
<comment type="function">
    <text evidence="9">CRISPR (clustered regularly interspaced short palindromic repeat) is an adaptive immune system that provides protection against mobile genetic elements (viruses, transposable elements and conjugative plasmids). CRISPR clusters contain sequences complementary to antecedent mobile elements and target invading nucleic acids. CRISPR clusters are transcribed and processed into CRISPR RNA (crRNA).</text>
</comment>
<organism evidence="11 12">
    <name type="scientific">Desulforudis audaxviator (strain MP104C)</name>
    <dbReference type="NCBI Taxonomy" id="477974"/>
    <lineage>
        <taxon>Bacteria</taxon>
        <taxon>Bacillati</taxon>
        <taxon>Bacillota</taxon>
        <taxon>Clostridia</taxon>
        <taxon>Thermoanaerobacterales</taxon>
        <taxon>Candidatus Desulforudaceae</taxon>
        <taxon>Candidatus Desulforudis</taxon>
    </lineage>
</organism>
<name>B1I5N8_DESAP</name>
<comment type="cofactor">
    <cofactor evidence="9">
        <name>Mg(2+)</name>
        <dbReference type="ChEBI" id="CHEBI:18420"/>
    </cofactor>
    <cofactor evidence="9">
        <name>Mn(2+)</name>
        <dbReference type="ChEBI" id="CHEBI:29035"/>
    </cofactor>
    <text evidence="9">Mg(2+) or Mn(2+) required for ssDNA cleavage activity.</text>
</comment>
<evidence type="ECO:0000256" key="5">
    <source>
        <dbReference type="ARBA" id="ARBA00023004"/>
    </source>
</evidence>
<evidence type="ECO:0000256" key="3">
    <source>
        <dbReference type="ARBA" id="ARBA00022801"/>
    </source>
</evidence>
<dbReference type="NCBIfam" id="TIGR00372">
    <property type="entry name" value="cas4"/>
    <property type="match status" value="1"/>
</dbReference>
<dbReference type="EC" id="3.1.12.1" evidence="9"/>
<keyword evidence="4 9" id="KW-0269">Exonuclease</keyword>
<dbReference type="AlphaFoldDB" id="B1I5N8"/>
<dbReference type="GO" id="GO:0051607">
    <property type="term" value="P:defense response to virus"/>
    <property type="evidence" value="ECO:0007669"/>
    <property type="project" value="UniProtKB-KW"/>
</dbReference>
<keyword evidence="3 9" id="KW-0378">Hydrolase</keyword>
<keyword evidence="5 9" id="KW-0408">Iron</keyword>